<evidence type="ECO:0000256" key="5">
    <source>
        <dbReference type="ARBA" id="ARBA00023242"/>
    </source>
</evidence>
<keyword evidence="9" id="KW-1185">Reference proteome</keyword>
<dbReference type="GO" id="GO:0005634">
    <property type="term" value="C:nucleus"/>
    <property type="evidence" value="ECO:0007669"/>
    <property type="project" value="UniProtKB-SubCell"/>
</dbReference>
<name>A0A4R0RHC1_9APHY</name>
<sequence>MSLLSPAEALAFNGFLSSVDYGDVLDSEWSTLSAQLAPPKGKEALAKATKDLMSLEPQLDESPPDTSTRPSPPPLGHASDSPPPSPPASASLPAESTSTNAHKKMQTITATAAASASAMNGWPTFASSTDPNNHHHGQQHRYTYGFGVPSHLRVDLSSSPSPRSNGNGTIYANPFEPPLHVHPPQLPLPYPHAHSDSSLRHRQSSIHSQSSPTSSTHGHGHGFMLPPLPDHAQQQMHVHSPTSYSPIDTLLQPSRPQHPGISSTTSAPSVLLQRKASSKRTHPADNNDSDTSSSTTHAHAHAKRQRRPSTTPSADSSTPSDRDRGQPPTTGAQRQTLLSPSQKRANHIQSEQKRRANIRRGYEALCEVVPTLREAIRAEEDALAAMDEEKAGSRSRGGGGSRKKGKGKAKAGEDMGGSAGIDGRAGPRSENVVLSQTIDHLQSLLTERETLLQRLSVARNTLVSRNPTHPALHVAQEHMAGGGVALWEREWGGGTGWGMDEEGEE</sequence>
<feature type="compositionally biased region" description="Polar residues" evidence="6">
    <location>
        <begin position="232"/>
        <end position="268"/>
    </location>
</feature>
<comment type="subcellular location">
    <subcellularLocation>
        <location evidence="1">Nucleus</location>
    </subcellularLocation>
</comment>
<dbReference type="InterPro" id="IPR011598">
    <property type="entry name" value="bHLH_dom"/>
</dbReference>
<dbReference type="PROSITE" id="PS50888">
    <property type="entry name" value="BHLH"/>
    <property type="match status" value="1"/>
</dbReference>
<dbReference type="PANTHER" id="PTHR15741:SF27">
    <property type="entry name" value="TRANSCRIPTION FACTOR AP-4"/>
    <property type="match status" value="1"/>
</dbReference>
<evidence type="ECO:0000256" key="2">
    <source>
        <dbReference type="ARBA" id="ARBA00023015"/>
    </source>
</evidence>
<dbReference type="GO" id="GO:0000978">
    <property type="term" value="F:RNA polymerase II cis-regulatory region sequence-specific DNA binding"/>
    <property type="evidence" value="ECO:0007669"/>
    <property type="project" value="TreeGrafter"/>
</dbReference>
<evidence type="ECO:0000256" key="1">
    <source>
        <dbReference type="ARBA" id="ARBA00004123"/>
    </source>
</evidence>
<feature type="compositionally biased region" description="Basic residues" evidence="6">
    <location>
        <begin position="298"/>
        <end position="307"/>
    </location>
</feature>
<reference evidence="8 9" key="1">
    <citation type="submission" date="2018-11" db="EMBL/GenBank/DDBJ databases">
        <title>Genome assembly of Steccherinum ochraceum LE-BIN_3174, the white-rot fungus of the Steccherinaceae family (The Residual Polyporoid clade, Polyporales, Basidiomycota).</title>
        <authorList>
            <person name="Fedorova T.V."/>
            <person name="Glazunova O.A."/>
            <person name="Landesman E.O."/>
            <person name="Moiseenko K.V."/>
            <person name="Psurtseva N.V."/>
            <person name="Savinova O.S."/>
            <person name="Shakhova N.V."/>
            <person name="Tyazhelova T.V."/>
            <person name="Vasina D.V."/>
        </authorList>
    </citation>
    <scope>NUCLEOTIDE SEQUENCE [LARGE SCALE GENOMIC DNA]</scope>
    <source>
        <strain evidence="8 9">LE-BIN_3174</strain>
    </source>
</reference>
<dbReference type="Proteomes" id="UP000292702">
    <property type="component" value="Unassembled WGS sequence"/>
</dbReference>
<evidence type="ECO:0000256" key="6">
    <source>
        <dbReference type="SAM" id="MobiDB-lite"/>
    </source>
</evidence>
<keyword evidence="5" id="KW-0539">Nucleus</keyword>
<feature type="region of interest" description="Disordered" evidence="6">
    <location>
        <begin position="123"/>
        <end position="355"/>
    </location>
</feature>
<dbReference type="SUPFAM" id="SSF47459">
    <property type="entry name" value="HLH, helix-loop-helix DNA-binding domain"/>
    <property type="match status" value="1"/>
</dbReference>
<evidence type="ECO:0000259" key="7">
    <source>
        <dbReference type="PROSITE" id="PS50888"/>
    </source>
</evidence>
<feature type="compositionally biased region" description="Pro residues" evidence="6">
    <location>
        <begin position="70"/>
        <end position="87"/>
    </location>
</feature>
<feature type="compositionally biased region" description="Basic and acidic residues" evidence="6">
    <location>
        <begin position="40"/>
        <end position="50"/>
    </location>
</feature>
<dbReference type="InterPro" id="IPR052207">
    <property type="entry name" value="Max-like/E-box_TFs"/>
</dbReference>
<feature type="compositionally biased region" description="Polar residues" evidence="6">
    <location>
        <begin position="327"/>
        <end position="349"/>
    </location>
</feature>
<accession>A0A4R0RHC1</accession>
<feature type="compositionally biased region" description="Low complexity" evidence="6">
    <location>
        <begin position="308"/>
        <end position="319"/>
    </location>
</feature>
<dbReference type="Gene3D" id="4.10.280.10">
    <property type="entry name" value="Helix-loop-helix DNA-binding domain"/>
    <property type="match status" value="1"/>
</dbReference>
<dbReference type="PANTHER" id="PTHR15741">
    <property type="entry name" value="BASIC HELIX-LOOP-HELIX ZIP TRANSCRIPTION FACTOR"/>
    <property type="match status" value="1"/>
</dbReference>
<dbReference type="EMBL" id="RWJN01000196">
    <property type="protein sequence ID" value="TCD65145.1"/>
    <property type="molecule type" value="Genomic_DNA"/>
</dbReference>
<dbReference type="GO" id="GO:0046983">
    <property type="term" value="F:protein dimerization activity"/>
    <property type="evidence" value="ECO:0007669"/>
    <property type="project" value="InterPro"/>
</dbReference>
<feature type="compositionally biased region" description="Low complexity" evidence="6">
    <location>
        <begin position="284"/>
        <end position="297"/>
    </location>
</feature>
<feature type="region of interest" description="Disordered" evidence="6">
    <location>
        <begin position="385"/>
        <end position="427"/>
    </location>
</feature>
<feature type="compositionally biased region" description="Low complexity" evidence="6">
    <location>
        <begin position="157"/>
        <end position="168"/>
    </location>
</feature>
<keyword evidence="3" id="KW-0238">DNA-binding</keyword>
<feature type="domain" description="BHLH" evidence="7">
    <location>
        <begin position="342"/>
        <end position="444"/>
    </location>
</feature>
<dbReference type="AlphaFoldDB" id="A0A4R0RHC1"/>
<keyword evidence="2" id="KW-0805">Transcription regulation</keyword>
<evidence type="ECO:0000313" key="8">
    <source>
        <dbReference type="EMBL" id="TCD65145.1"/>
    </source>
</evidence>
<gene>
    <name evidence="8" type="ORF">EIP91_003038</name>
</gene>
<comment type="caution">
    <text evidence="8">The sequence shown here is derived from an EMBL/GenBank/DDBJ whole genome shotgun (WGS) entry which is preliminary data.</text>
</comment>
<evidence type="ECO:0000256" key="4">
    <source>
        <dbReference type="ARBA" id="ARBA00023163"/>
    </source>
</evidence>
<dbReference type="GO" id="GO:0000981">
    <property type="term" value="F:DNA-binding transcription factor activity, RNA polymerase II-specific"/>
    <property type="evidence" value="ECO:0007669"/>
    <property type="project" value="TreeGrafter"/>
</dbReference>
<feature type="compositionally biased region" description="Pro residues" evidence="6">
    <location>
        <begin position="175"/>
        <end position="190"/>
    </location>
</feature>
<evidence type="ECO:0000256" key="3">
    <source>
        <dbReference type="ARBA" id="ARBA00023125"/>
    </source>
</evidence>
<feature type="compositionally biased region" description="Low complexity" evidence="6">
    <location>
        <begin position="205"/>
        <end position="217"/>
    </location>
</feature>
<dbReference type="STRING" id="92696.A0A4R0RHC1"/>
<evidence type="ECO:0000313" key="9">
    <source>
        <dbReference type="Proteomes" id="UP000292702"/>
    </source>
</evidence>
<keyword evidence="4" id="KW-0804">Transcription</keyword>
<organism evidence="8 9">
    <name type="scientific">Steccherinum ochraceum</name>
    <dbReference type="NCBI Taxonomy" id="92696"/>
    <lineage>
        <taxon>Eukaryota</taxon>
        <taxon>Fungi</taxon>
        <taxon>Dikarya</taxon>
        <taxon>Basidiomycota</taxon>
        <taxon>Agaricomycotina</taxon>
        <taxon>Agaricomycetes</taxon>
        <taxon>Polyporales</taxon>
        <taxon>Steccherinaceae</taxon>
        <taxon>Steccherinum</taxon>
    </lineage>
</organism>
<proteinExistence type="predicted"/>
<dbReference type="InterPro" id="IPR036638">
    <property type="entry name" value="HLH_DNA-bd_sf"/>
</dbReference>
<feature type="region of interest" description="Disordered" evidence="6">
    <location>
        <begin position="36"/>
        <end position="102"/>
    </location>
</feature>
<dbReference type="OrthoDB" id="5778525at2759"/>
<protein>
    <recommendedName>
        <fullName evidence="7">BHLH domain-containing protein</fullName>
    </recommendedName>
</protein>